<evidence type="ECO:0000256" key="2">
    <source>
        <dbReference type="ARBA" id="ARBA00022670"/>
    </source>
</evidence>
<dbReference type="NCBIfam" id="TIGR01543">
    <property type="entry name" value="proheadase_HK97"/>
    <property type="match status" value="1"/>
</dbReference>
<dbReference type="InterPro" id="IPR054613">
    <property type="entry name" value="Peptidase_S78_dom"/>
</dbReference>
<protein>
    <recommendedName>
        <fullName evidence="5">Prohead serine protease domain-containing protein</fullName>
    </recommendedName>
</protein>
<feature type="domain" description="Prohead serine protease" evidence="5">
    <location>
        <begin position="6"/>
        <end position="134"/>
    </location>
</feature>
<feature type="coiled-coil region" evidence="4">
    <location>
        <begin position="210"/>
        <end position="300"/>
    </location>
</feature>
<evidence type="ECO:0000256" key="1">
    <source>
        <dbReference type="ARBA" id="ARBA00022612"/>
    </source>
</evidence>
<evidence type="ECO:0000256" key="4">
    <source>
        <dbReference type="SAM" id="Coils"/>
    </source>
</evidence>
<accession>A0A381URL5</accession>
<name>A0A381URL5_9ZZZZ</name>
<evidence type="ECO:0000256" key="3">
    <source>
        <dbReference type="ARBA" id="ARBA00022801"/>
    </source>
</evidence>
<dbReference type="SUPFAM" id="SSF56563">
    <property type="entry name" value="Major capsid protein gp5"/>
    <property type="match status" value="1"/>
</dbReference>
<sequence>MASTSDFDRAGDSISPDAWNKSGGLNNFKKNPIILFNHDYDRPIGRATGLDVTDKGLELEAKISKSAPAGVCDLVKDGVLGAFSVGFRVKDADYLEETDGLMIKDAELFEVSVVSVPCNQAATFSLAKSFDSMEEYNDFKKTFTNRVDLAGQSLANEDVRTSSIASNTPVRAEKSVQEEIVMSEDKTPEIDLEAFAKQVAEQTAANIAMKQAESKAVEKAEAEKVEAAEAEKVKQEEEVKTAIKVGVETGAERLVKDVEDKLAQKDIEIEEVLKSYKTDLEEKKEEISRLQESKRVFANRGDGDISKWGKEFMYASILGKVTGRGWDTNYARDVMQKAGVTYDASTGIGLDASVSSTFENEVRLEQKVANLFREMAVNSGATVMPIIPDTEDANWNATGLETTANLLEEKGASDNNFHVGRVTLNAYRLISGTFIANDTDEQIVVNVLPWILSALARAHARAIDGSIMNGTANQAGLIGGAGTDGAGSFFAKDSADVTDIANNGSGAVTGANLLSIRAEMGKYG</sequence>
<dbReference type="GO" id="GO:0006508">
    <property type="term" value="P:proteolysis"/>
    <property type="evidence" value="ECO:0007669"/>
    <property type="project" value="UniProtKB-KW"/>
</dbReference>
<keyword evidence="3" id="KW-0378">Hydrolase</keyword>
<gene>
    <name evidence="6" type="ORF">METZ01_LOCUS83676</name>
</gene>
<keyword evidence="1" id="KW-1188">Viral release from host cell</keyword>
<dbReference type="AlphaFoldDB" id="A0A381URL5"/>
<evidence type="ECO:0000313" key="6">
    <source>
        <dbReference type="EMBL" id="SVA30822.1"/>
    </source>
</evidence>
<dbReference type="Pfam" id="PF04586">
    <property type="entry name" value="Peptidase_S78"/>
    <property type="match status" value="1"/>
</dbReference>
<keyword evidence="4" id="KW-0175">Coiled coil</keyword>
<dbReference type="InterPro" id="IPR006433">
    <property type="entry name" value="Prohead_protease"/>
</dbReference>
<feature type="non-terminal residue" evidence="6">
    <location>
        <position position="524"/>
    </location>
</feature>
<keyword evidence="2" id="KW-0645">Protease</keyword>
<dbReference type="GO" id="GO:0008233">
    <property type="term" value="F:peptidase activity"/>
    <property type="evidence" value="ECO:0007669"/>
    <property type="project" value="UniProtKB-KW"/>
</dbReference>
<evidence type="ECO:0000259" key="5">
    <source>
        <dbReference type="Pfam" id="PF04586"/>
    </source>
</evidence>
<dbReference type="EMBL" id="UINC01006992">
    <property type="protein sequence ID" value="SVA30822.1"/>
    <property type="molecule type" value="Genomic_DNA"/>
</dbReference>
<proteinExistence type="predicted"/>
<reference evidence="6" key="1">
    <citation type="submission" date="2018-05" db="EMBL/GenBank/DDBJ databases">
        <authorList>
            <person name="Lanie J.A."/>
            <person name="Ng W.-L."/>
            <person name="Kazmierczak K.M."/>
            <person name="Andrzejewski T.M."/>
            <person name="Davidsen T.M."/>
            <person name="Wayne K.J."/>
            <person name="Tettelin H."/>
            <person name="Glass J.I."/>
            <person name="Rusch D."/>
            <person name="Podicherti R."/>
            <person name="Tsui H.-C.T."/>
            <person name="Winkler M.E."/>
        </authorList>
    </citation>
    <scope>NUCLEOTIDE SEQUENCE</scope>
</reference>
<organism evidence="6">
    <name type="scientific">marine metagenome</name>
    <dbReference type="NCBI Taxonomy" id="408172"/>
    <lineage>
        <taxon>unclassified sequences</taxon>
        <taxon>metagenomes</taxon>
        <taxon>ecological metagenomes</taxon>
    </lineage>
</organism>